<dbReference type="CDD" id="cd11352">
    <property type="entry name" value="AmyAc_5"/>
    <property type="match status" value="1"/>
</dbReference>
<dbReference type="KEGG" id="cph:Cpha266_0951"/>
<dbReference type="Proteomes" id="UP000008701">
    <property type="component" value="Chromosome"/>
</dbReference>
<evidence type="ECO:0000313" key="3">
    <source>
        <dbReference type="Proteomes" id="UP000008701"/>
    </source>
</evidence>
<dbReference type="InterPro" id="IPR006047">
    <property type="entry name" value="GH13_cat_dom"/>
</dbReference>
<keyword evidence="3" id="KW-1185">Reference proteome</keyword>
<protein>
    <submittedName>
        <fullName evidence="2">Alpha amylase, catalytic region</fullName>
    </submittedName>
</protein>
<dbReference type="EMBL" id="CP000492">
    <property type="protein sequence ID" value="ABL64999.1"/>
    <property type="molecule type" value="Genomic_DNA"/>
</dbReference>
<proteinExistence type="predicted"/>
<gene>
    <name evidence="2" type="ordered locus">Cpha266_0951</name>
</gene>
<evidence type="ECO:0000259" key="1">
    <source>
        <dbReference type="SMART" id="SM00642"/>
    </source>
</evidence>
<dbReference type="SMART" id="SM00642">
    <property type="entry name" value="Aamy"/>
    <property type="match status" value="1"/>
</dbReference>
<feature type="domain" description="Glycosyl hydrolase family 13 catalytic" evidence="1">
    <location>
        <begin position="45"/>
        <end position="538"/>
    </location>
</feature>
<dbReference type="HOGENOM" id="CLU_031181_0_0_10"/>
<dbReference type="InterPro" id="IPR017853">
    <property type="entry name" value="GH"/>
</dbReference>
<dbReference type="RefSeq" id="WP_011744826.1">
    <property type="nucleotide sequence ID" value="NC_008639.1"/>
</dbReference>
<dbReference type="PANTHER" id="PTHR10357">
    <property type="entry name" value="ALPHA-AMYLASE FAMILY MEMBER"/>
    <property type="match status" value="1"/>
</dbReference>
<organism evidence="2 3">
    <name type="scientific">Chlorobium phaeobacteroides (strain DSM 266 / SMG 266 / 2430)</name>
    <dbReference type="NCBI Taxonomy" id="290317"/>
    <lineage>
        <taxon>Bacteria</taxon>
        <taxon>Pseudomonadati</taxon>
        <taxon>Chlorobiota</taxon>
        <taxon>Chlorobiia</taxon>
        <taxon>Chlorobiales</taxon>
        <taxon>Chlorobiaceae</taxon>
        <taxon>Chlorobium/Pelodictyon group</taxon>
        <taxon>Chlorobium</taxon>
    </lineage>
</organism>
<dbReference type="STRING" id="290317.Cpha266_0951"/>
<dbReference type="Gene3D" id="3.20.20.80">
    <property type="entry name" value="Glycosidases"/>
    <property type="match status" value="2"/>
</dbReference>
<dbReference type="GO" id="GO:0005975">
    <property type="term" value="P:carbohydrate metabolic process"/>
    <property type="evidence" value="ECO:0007669"/>
    <property type="project" value="InterPro"/>
</dbReference>
<dbReference type="OrthoDB" id="9806009at2"/>
<name>A1BF22_CHLPD</name>
<dbReference type="AlphaFoldDB" id="A1BF22"/>
<dbReference type="PANTHER" id="PTHR10357:SF209">
    <property type="entry name" value="PERIPLASMIC ALPHA-AMYLASE"/>
    <property type="match status" value="1"/>
</dbReference>
<dbReference type="eggNOG" id="COG0366">
    <property type="taxonomic scope" value="Bacteria"/>
</dbReference>
<accession>A1BF22</accession>
<dbReference type="Pfam" id="PF00128">
    <property type="entry name" value="Alpha-amylase"/>
    <property type="match status" value="2"/>
</dbReference>
<dbReference type="SUPFAM" id="SSF51445">
    <property type="entry name" value="(Trans)glycosidases"/>
    <property type="match status" value="1"/>
</dbReference>
<sequence>MASHSPDTITSFVERRLSDIDFKALTENRSFYPSPASWSDEVLYFLFLDRFSDGRESGGFADMEGNPVVAEAGKRMTPLFNLQSDSSTADRDSWFEAGKHWCGGTIAGMKEKLGYLQRLGITAIWVSPVFRQVTGSNDYHGYGIQNFLDVDPHFGTREELRDFVKAAHDAGIRVILDIIINHAGDVFAYEGNYRYFYADGQQWPVNGYRRFSGETGTIPFDGASGSVGIDAWPDGAVWPEELQSPLTWTCHGEIRGWDSFPEFLDGDFCTLKDIHLGDALKDPEARGDIERRIREFKVSPALRTLGDVYRFWIAFADIDGYRLDTVKHMEPGAVRYFARTIHEYAESLGKENFTIIGEITGGRAYAATILDTTGLDAALGIDDIPDKLEFLVKGWRSPGNPETLDQEGYFDLFRNSILDNRQSHQWYAKHIVTMLDDHDQVGVRHKFRFAGDDERSAGLLPAALGLNLASAGVPCIYYGTEQAFNGCDNRQDDDSYSDVFLRECMFGGPFGSFQSTGKHFFNEDHEVYRFVQGLLGVRREHIELRRGRQFLRQVSETGREGEFYYPQPVNGQLHWVIAWSRIFAGSESLCAINTDTERDLELWVVVDCIIHPPGSFMSCLFSSDSHECQDRVPVAPVHGSAIRIRVPAAGFVVYR</sequence>
<dbReference type="CAZy" id="GH13">
    <property type="family name" value="Glycoside Hydrolase Family 13"/>
</dbReference>
<reference evidence="2 3" key="1">
    <citation type="submission" date="2006-12" db="EMBL/GenBank/DDBJ databases">
        <title>Complete sequence of Chlorobium phaeobacteroides DSM 266.</title>
        <authorList>
            <consortium name="US DOE Joint Genome Institute"/>
            <person name="Copeland A."/>
            <person name="Lucas S."/>
            <person name="Lapidus A."/>
            <person name="Barry K."/>
            <person name="Detter J.C."/>
            <person name="Glavina del Rio T."/>
            <person name="Hammon N."/>
            <person name="Israni S."/>
            <person name="Pitluck S."/>
            <person name="Goltsman E."/>
            <person name="Schmutz J."/>
            <person name="Larimer F."/>
            <person name="Land M."/>
            <person name="Hauser L."/>
            <person name="Mikhailova N."/>
            <person name="Li T."/>
            <person name="Overmann J."/>
            <person name="Bryant D.A."/>
            <person name="Richardson P."/>
        </authorList>
    </citation>
    <scope>NUCLEOTIDE SEQUENCE [LARGE SCALE GENOMIC DNA]</scope>
    <source>
        <strain evidence="2 3">DSM 266</strain>
    </source>
</reference>
<evidence type="ECO:0000313" key="2">
    <source>
        <dbReference type="EMBL" id="ABL64999.1"/>
    </source>
</evidence>